<reference evidence="2" key="2">
    <citation type="journal article" date="2021" name="Microbiome">
        <title>Successional dynamics and alternative stable states in a saline activated sludge microbial community over 9 years.</title>
        <authorList>
            <person name="Wang Y."/>
            <person name="Ye J."/>
            <person name="Ju F."/>
            <person name="Liu L."/>
            <person name="Boyd J.A."/>
            <person name="Deng Y."/>
            <person name="Parks D.H."/>
            <person name="Jiang X."/>
            <person name="Yin X."/>
            <person name="Woodcroft B.J."/>
            <person name="Tyson G.W."/>
            <person name="Hugenholtz P."/>
            <person name="Polz M.F."/>
            <person name="Zhang T."/>
        </authorList>
    </citation>
    <scope>NUCLEOTIDE SEQUENCE</scope>
    <source>
        <strain evidence="2">HKST-UBA13</strain>
    </source>
</reference>
<proteinExistence type="predicted"/>
<dbReference type="AlphaFoldDB" id="A0A955L1X3"/>
<sequence length="221" mass="24136">MGYFYQNNRVLIYLFIILNFVILVVLYYSGINNVQQSSAQDDVTVSANVVGCALELVVYPESRLPVSGNWGTNLNVEVYLDSTQDYLGTTTATSADSNGKGVFDLCSDGIFAGEDSYVFYIRGKSHLRKKFGPVTTFGGAVSYLNFSSSGGLIAGETSNVYDNYINSLDLATQIATLETNDDKNDLNQDGEVNVLDISVTIDNYFKSGDCSPREKAYAICN</sequence>
<reference evidence="2" key="1">
    <citation type="submission" date="2020-04" db="EMBL/GenBank/DDBJ databases">
        <authorList>
            <person name="Zhang T."/>
        </authorList>
    </citation>
    <scope>NUCLEOTIDE SEQUENCE</scope>
    <source>
        <strain evidence="2">HKST-UBA13</strain>
    </source>
</reference>
<comment type="caution">
    <text evidence="2">The sequence shown here is derived from an EMBL/GenBank/DDBJ whole genome shotgun (WGS) entry which is preliminary data.</text>
</comment>
<keyword evidence="1" id="KW-0812">Transmembrane</keyword>
<feature type="transmembrane region" description="Helical" evidence="1">
    <location>
        <begin position="12"/>
        <end position="30"/>
    </location>
</feature>
<evidence type="ECO:0000313" key="2">
    <source>
        <dbReference type="EMBL" id="MCA9381370.1"/>
    </source>
</evidence>
<evidence type="ECO:0000256" key="1">
    <source>
        <dbReference type="SAM" id="Phobius"/>
    </source>
</evidence>
<evidence type="ECO:0000313" key="3">
    <source>
        <dbReference type="Proteomes" id="UP000775877"/>
    </source>
</evidence>
<accession>A0A955L1X3</accession>
<dbReference type="Gene3D" id="2.60.40.4130">
    <property type="match status" value="1"/>
</dbReference>
<protein>
    <recommendedName>
        <fullName evidence="4">Dockerin domain-containing protein</fullName>
    </recommendedName>
</protein>
<organism evidence="2 3">
    <name type="scientific">Candidatus Dojkabacteria bacterium</name>
    <dbReference type="NCBI Taxonomy" id="2099670"/>
    <lineage>
        <taxon>Bacteria</taxon>
        <taxon>Candidatus Dojkabacteria</taxon>
    </lineage>
</organism>
<keyword evidence="1" id="KW-1133">Transmembrane helix</keyword>
<name>A0A955L1X3_9BACT</name>
<gene>
    <name evidence="2" type="ORF">KC678_03835</name>
</gene>
<keyword evidence="1" id="KW-0472">Membrane</keyword>
<dbReference type="Proteomes" id="UP000775877">
    <property type="component" value="Unassembled WGS sequence"/>
</dbReference>
<dbReference type="EMBL" id="JAGQLJ010000089">
    <property type="protein sequence ID" value="MCA9381370.1"/>
    <property type="molecule type" value="Genomic_DNA"/>
</dbReference>
<evidence type="ECO:0008006" key="4">
    <source>
        <dbReference type="Google" id="ProtNLM"/>
    </source>
</evidence>